<name>A0A177NLX8_9GAMM</name>
<sequence>MPLEKLQLAEMLLADLDTPDPQIEAVWRDEVQKRWQAYKDGKISTVSYDSIMQKYK</sequence>
<evidence type="ECO:0000313" key="2">
    <source>
        <dbReference type="Proteomes" id="UP000077857"/>
    </source>
</evidence>
<dbReference type="AlphaFoldDB" id="A0A177NLX8"/>
<dbReference type="EMBL" id="LUUJ01000053">
    <property type="protein sequence ID" value="OAI19037.1"/>
    <property type="molecule type" value="Genomic_DNA"/>
</dbReference>
<dbReference type="Proteomes" id="UP000077857">
    <property type="component" value="Unassembled WGS sequence"/>
</dbReference>
<proteinExistence type="predicted"/>
<accession>A0A177NLX8</accession>
<dbReference type="OrthoDB" id="5572947at2"/>
<reference evidence="1 2" key="1">
    <citation type="submission" date="2016-03" db="EMBL/GenBank/DDBJ databases">
        <authorList>
            <person name="Ploux O."/>
        </authorList>
    </citation>
    <scope>NUCLEOTIDE SEQUENCE [LARGE SCALE GENOMIC DNA]</scope>
    <source>
        <strain evidence="1 2">R-45378</strain>
    </source>
</reference>
<dbReference type="InterPro" id="IPR013406">
    <property type="entry name" value="CHP02574_addiction_mod"/>
</dbReference>
<organism evidence="1 2">
    <name type="scientific">Methylomonas koyamae</name>
    <dbReference type="NCBI Taxonomy" id="702114"/>
    <lineage>
        <taxon>Bacteria</taxon>
        <taxon>Pseudomonadati</taxon>
        <taxon>Pseudomonadota</taxon>
        <taxon>Gammaproteobacteria</taxon>
        <taxon>Methylococcales</taxon>
        <taxon>Methylococcaceae</taxon>
        <taxon>Methylomonas</taxon>
    </lineage>
</organism>
<comment type="caution">
    <text evidence="1">The sequence shown here is derived from an EMBL/GenBank/DDBJ whole genome shotgun (WGS) entry which is preliminary data.</text>
</comment>
<protein>
    <submittedName>
        <fullName evidence="1">Addiction module protein</fullName>
    </submittedName>
</protein>
<dbReference type="Pfam" id="PF09720">
    <property type="entry name" value="Unstab_antitox"/>
    <property type="match status" value="1"/>
</dbReference>
<gene>
    <name evidence="1" type="ORF">A1507_08150</name>
</gene>
<evidence type="ECO:0000313" key="1">
    <source>
        <dbReference type="EMBL" id="OAI19037.1"/>
    </source>
</evidence>